<evidence type="ECO:0000313" key="4">
    <source>
        <dbReference type="Proteomes" id="UP000813462"/>
    </source>
</evidence>
<dbReference type="AlphaFoldDB" id="A0A978VBY3"/>
<dbReference type="Pfam" id="PF13968">
    <property type="entry name" value="DUF4220"/>
    <property type="match status" value="2"/>
</dbReference>
<keyword evidence="1" id="KW-0812">Transmembrane</keyword>
<evidence type="ECO:0000313" key="3">
    <source>
        <dbReference type="EMBL" id="KAH7527872.1"/>
    </source>
</evidence>
<dbReference type="Pfam" id="PF04578">
    <property type="entry name" value="DUF594"/>
    <property type="match status" value="1"/>
</dbReference>
<evidence type="ECO:0000259" key="2">
    <source>
        <dbReference type="Pfam" id="PF13968"/>
    </source>
</evidence>
<dbReference type="InterPro" id="IPR007658">
    <property type="entry name" value="DUF594"/>
</dbReference>
<gene>
    <name evidence="3" type="ORF">FEM48_Zijuj05G0012600</name>
</gene>
<evidence type="ECO:0000256" key="1">
    <source>
        <dbReference type="SAM" id="Phobius"/>
    </source>
</evidence>
<feature type="transmembrane region" description="Helical" evidence="1">
    <location>
        <begin position="97"/>
        <end position="119"/>
    </location>
</feature>
<dbReference type="Proteomes" id="UP000813462">
    <property type="component" value="Unassembled WGS sequence"/>
</dbReference>
<sequence length="473" mass="54713">MAANVGNYKDRSLNSESDERELLLPAYSLFEDFKGLIVDFLISSNDREVSRKLFLQINSAGTSFRLMEYELGLIYQLLHTKLAVLVDKDKSKRFELIFTYVLLIEAIVLDVISGIKLIFSDWVLVSLYLKSWKKYVPKVEHSLLIRPIFMSLLKKLGFESQPQRSRSESLSRKMMSIRKRNIFATPRWSLSVSQYNMLGYCLDEKKDIEDLKCFIFEELKLKSSKAKNPGEAKMVCSERGESALFGTSSYIKLKWSINEFQYAESLLLWHLATQLCYSSSEDKELAADKNRIDHDQHKKKEESTNRNIDSKRISKLISDYMFYLLVMKPTMLGPVLANWQIVFQDTFEEAKKCFIKYSISDHAEACNSLIKVKTKFRPAAVKGPRSKSVLFDACILAQQLQHLEDDQWKLMSKVWVELLAYGVINWKPIVHAQKTSRGGEFFTFTWLLMNHLGLGSHFNEQEEQAGTKIVTVK</sequence>
<comment type="caution">
    <text evidence="3">The sequence shown here is derived from an EMBL/GenBank/DDBJ whole genome shotgun (WGS) entry which is preliminary data.</text>
</comment>
<name>A0A978VBY3_ZIZJJ</name>
<organism evidence="3 4">
    <name type="scientific">Ziziphus jujuba var. spinosa</name>
    <dbReference type="NCBI Taxonomy" id="714518"/>
    <lineage>
        <taxon>Eukaryota</taxon>
        <taxon>Viridiplantae</taxon>
        <taxon>Streptophyta</taxon>
        <taxon>Embryophyta</taxon>
        <taxon>Tracheophyta</taxon>
        <taxon>Spermatophyta</taxon>
        <taxon>Magnoliopsida</taxon>
        <taxon>eudicotyledons</taxon>
        <taxon>Gunneridae</taxon>
        <taxon>Pentapetalae</taxon>
        <taxon>rosids</taxon>
        <taxon>fabids</taxon>
        <taxon>Rosales</taxon>
        <taxon>Rhamnaceae</taxon>
        <taxon>Paliureae</taxon>
        <taxon>Ziziphus</taxon>
    </lineage>
</organism>
<accession>A0A978VBY3</accession>
<keyword evidence="1" id="KW-0472">Membrane</keyword>
<feature type="domain" description="DUF4220" evidence="2">
    <location>
        <begin position="14"/>
        <end position="87"/>
    </location>
</feature>
<dbReference type="EMBL" id="JAEACU010000005">
    <property type="protein sequence ID" value="KAH7527872.1"/>
    <property type="molecule type" value="Genomic_DNA"/>
</dbReference>
<feature type="domain" description="DUF4220" evidence="2">
    <location>
        <begin position="89"/>
        <end position="199"/>
    </location>
</feature>
<proteinExistence type="predicted"/>
<dbReference type="InterPro" id="IPR025315">
    <property type="entry name" value="DUF4220"/>
</dbReference>
<reference evidence="3" key="1">
    <citation type="journal article" date="2021" name="Front. Plant Sci.">
        <title>Chromosome-Scale Genome Assembly for Chinese Sour Jujube and Insights Into Its Genome Evolution and Domestication Signature.</title>
        <authorList>
            <person name="Shen L.-Y."/>
            <person name="Luo H."/>
            <person name="Wang X.-L."/>
            <person name="Wang X.-M."/>
            <person name="Qiu X.-J."/>
            <person name="Liu H."/>
            <person name="Zhou S.-S."/>
            <person name="Jia K.-H."/>
            <person name="Nie S."/>
            <person name="Bao Y.-T."/>
            <person name="Zhang R.-G."/>
            <person name="Yun Q.-Z."/>
            <person name="Chai Y.-H."/>
            <person name="Lu J.-Y."/>
            <person name="Li Y."/>
            <person name="Zhao S.-W."/>
            <person name="Mao J.-F."/>
            <person name="Jia S.-G."/>
            <person name="Mao Y.-M."/>
        </authorList>
    </citation>
    <scope>NUCLEOTIDE SEQUENCE</scope>
    <source>
        <strain evidence="3">AT0</strain>
        <tissue evidence="3">Leaf</tissue>
    </source>
</reference>
<dbReference type="PANTHER" id="PTHR31325">
    <property type="entry name" value="OS01G0798800 PROTEIN-RELATED"/>
    <property type="match status" value="1"/>
</dbReference>
<keyword evidence="1" id="KW-1133">Transmembrane helix</keyword>
<protein>
    <recommendedName>
        <fullName evidence="2">DUF4220 domain-containing protein</fullName>
    </recommendedName>
</protein>